<comment type="caution">
    <text evidence="1">The sequence shown here is derived from an EMBL/GenBank/DDBJ whole genome shotgun (WGS) entry which is preliminary data.</text>
</comment>
<sequence length="157" mass="18294">MWSPSPSLVVLNNYTMASEPTCGSRLYYHHDPMLYHETSYCMICGLAHSVPHTAMKDDNQKQDYQTTEPHKPIITPAPIIVLYQQSQSPHHRQFDAMFSHKTTFSLSDIKKLLFKMVHDFTQILKKKASFAINKKSSLIYPAMIKRHYRSRLEKHLT</sequence>
<gene>
    <name evidence="1" type="ORF">A0J61_08240</name>
</gene>
<accession>A0A1C7N3U9</accession>
<evidence type="ECO:0000313" key="1">
    <source>
        <dbReference type="EMBL" id="OBZ83707.1"/>
    </source>
</evidence>
<proteinExistence type="predicted"/>
<organism evidence="1 2">
    <name type="scientific">Choanephora cucurbitarum</name>
    <dbReference type="NCBI Taxonomy" id="101091"/>
    <lineage>
        <taxon>Eukaryota</taxon>
        <taxon>Fungi</taxon>
        <taxon>Fungi incertae sedis</taxon>
        <taxon>Mucoromycota</taxon>
        <taxon>Mucoromycotina</taxon>
        <taxon>Mucoromycetes</taxon>
        <taxon>Mucorales</taxon>
        <taxon>Mucorineae</taxon>
        <taxon>Choanephoraceae</taxon>
        <taxon>Choanephoroideae</taxon>
        <taxon>Choanephora</taxon>
    </lineage>
</organism>
<dbReference type="EMBL" id="LUGH01000617">
    <property type="protein sequence ID" value="OBZ83707.1"/>
    <property type="molecule type" value="Genomic_DNA"/>
</dbReference>
<reference evidence="1 2" key="1">
    <citation type="submission" date="2016-03" db="EMBL/GenBank/DDBJ databases">
        <title>Choanephora cucurbitarum.</title>
        <authorList>
            <person name="Min B."/>
            <person name="Park H."/>
            <person name="Park J.-H."/>
            <person name="Shin H.-D."/>
            <person name="Choi I.-G."/>
        </authorList>
    </citation>
    <scope>NUCLEOTIDE SEQUENCE [LARGE SCALE GENOMIC DNA]</scope>
    <source>
        <strain evidence="1 2">KUS-F28377</strain>
    </source>
</reference>
<dbReference type="AlphaFoldDB" id="A0A1C7N3U9"/>
<protein>
    <submittedName>
        <fullName evidence="1">Uncharacterized protein</fullName>
    </submittedName>
</protein>
<keyword evidence="2" id="KW-1185">Reference proteome</keyword>
<dbReference type="Proteomes" id="UP000093000">
    <property type="component" value="Unassembled WGS sequence"/>
</dbReference>
<dbReference type="OrthoDB" id="10315818at2759"/>
<evidence type="ECO:0000313" key="2">
    <source>
        <dbReference type="Proteomes" id="UP000093000"/>
    </source>
</evidence>
<dbReference type="InParanoid" id="A0A1C7N3U9"/>
<name>A0A1C7N3U9_9FUNG</name>